<evidence type="ECO:0000313" key="2">
    <source>
        <dbReference type="Proteomes" id="UP001338582"/>
    </source>
</evidence>
<name>A0AAX4H7K1_9ASCO</name>
<keyword evidence="2" id="KW-1185">Reference proteome</keyword>
<dbReference type="Proteomes" id="UP001338582">
    <property type="component" value="Chromosome 2"/>
</dbReference>
<evidence type="ECO:0008006" key="3">
    <source>
        <dbReference type="Google" id="ProtNLM"/>
    </source>
</evidence>
<accession>A0AAX4H7K1</accession>
<dbReference type="GeneID" id="88172566"/>
<dbReference type="RefSeq" id="XP_062876617.1">
    <property type="nucleotide sequence ID" value="XM_063020547.1"/>
</dbReference>
<reference evidence="1 2" key="1">
    <citation type="submission" date="2023-10" db="EMBL/GenBank/DDBJ databases">
        <title>Draft Genome Sequence of Candida saopaulonensis from a very Premature Infant with Sepsis.</title>
        <authorList>
            <person name="Ning Y."/>
            <person name="Dai R."/>
            <person name="Xiao M."/>
            <person name="Xu Y."/>
            <person name="Yan Q."/>
            <person name="Zhang L."/>
        </authorList>
    </citation>
    <scope>NUCLEOTIDE SEQUENCE [LARGE SCALE GENOMIC DNA]</scope>
    <source>
        <strain evidence="1 2">19XY460</strain>
    </source>
</reference>
<dbReference type="InterPro" id="IPR036249">
    <property type="entry name" value="Thioredoxin-like_sf"/>
</dbReference>
<dbReference type="SUPFAM" id="SSF52833">
    <property type="entry name" value="Thioredoxin-like"/>
    <property type="match status" value="1"/>
</dbReference>
<dbReference type="PROSITE" id="PS51354">
    <property type="entry name" value="GLUTAREDOXIN_2"/>
    <property type="match status" value="1"/>
</dbReference>
<evidence type="ECO:0000313" key="1">
    <source>
        <dbReference type="EMBL" id="WPK24234.1"/>
    </source>
</evidence>
<organism evidence="1 2">
    <name type="scientific">Australozyma saopauloensis</name>
    <dbReference type="NCBI Taxonomy" id="291208"/>
    <lineage>
        <taxon>Eukaryota</taxon>
        <taxon>Fungi</taxon>
        <taxon>Dikarya</taxon>
        <taxon>Ascomycota</taxon>
        <taxon>Saccharomycotina</taxon>
        <taxon>Pichiomycetes</taxon>
        <taxon>Metschnikowiaceae</taxon>
        <taxon>Australozyma</taxon>
    </lineage>
</organism>
<dbReference type="EMBL" id="CP138895">
    <property type="protein sequence ID" value="WPK24234.1"/>
    <property type="molecule type" value="Genomic_DNA"/>
</dbReference>
<gene>
    <name evidence="1" type="ORF">PUMCH_001501</name>
</gene>
<proteinExistence type="predicted"/>
<protein>
    <recommendedName>
        <fullName evidence="3">Glutaredoxin domain-containing protein</fullName>
    </recommendedName>
</protein>
<dbReference type="KEGG" id="asau:88172566"/>
<dbReference type="Gene3D" id="3.40.30.10">
    <property type="entry name" value="Glutaredoxin"/>
    <property type="match status" value="1"/>
</dbReference>
<dbReference type="AlphaFoldDB" id="A0AAX4H7K1"/>
<sequence>MLNIAHTDAAKLRQEYEILMVSKSWCPDCHYMQKIWKDFGLEDRAHIVELDKIEDKDYALALENEFAAISGEHWVPTIFFRASDAIKTDRHFRQWEKDGVLAEELQKLTQV</sequence>